<accession>A0A834GL13</accession>
<keyword evidence="7" id="KW-1185">Reference proteome</keyword>
<name>A0A834GL13_RHOSS</name>
<proteinExistence type="predicted"/>
<dbReference type="Gene3D" id="1.10.510.10">
    <property type="entry name" value="Transferase(Phosphotransferase) domain 1"/>
    <property type="match status" value="1"/>
</dbReference>
<dbReference type="GO" id="GO:0005524">
    <property type="term" value="F:ATP binding"/>
    <property type="evidence" value="ECO:0007669"/>
    <property type="project" value="UniProtKB-KW"/>
</dbReference>
<dbReference type="AlphaFoldDB" id="A0A834GL13"/>
<gene>
    <name evidence="6" type="ORF">RHSIM_Rhsim07G0136000</name>
</gene>
<evidence type="ECO:0000256" key="1">
    <source>
        <dbReference type="ARBA" id="ARBA00022527"/>
    </source>
</evidence>
<dbReference type="PANTHER" id="PTHR27002:SF181">
    <property type="entry name" value="RECEPTOR-LIKE SERINE_THREONINE-PROTEIN KINASE"/>
    <property type="match status" value="1"/>
</dbReference>
<comment type="caution">
    <text evidence="6">The sequence shown here is derived from an EMBL/GenBank/DDBJ whole genome shotgun (WGS) entry which is preliminary data.</text>
</comment>
<keyword evidence="1" id="KW-0723">Serine/threonine-protein kinase</keyword>
<dbReference type="SUPFAM" id="SSF56112">
    <property type="entry name" value="Protein kinase-like (PK-like)"/>
    <property type="match status" value="1"/>
</dbReference>
<sequence>MQYSGYMSPEYAKEGTFSEKSNVFNFGVLILELLVVEEILASTTSGVPPTSSRHSQLLYIAAAVVNTPGFARSRGKESPVPKERVEEVVVVGCVEGGEKGLYSEGIGPPKLDRPVNHPKPVHRPKAFFDLVHFKSHVLFCQTIG</sequence>
<organism evidence="6 7">
    <name type="scientific">Rhododendron simsii</name>
    <name type="common">Sims's rhododendron</name>
    <dbReference type="NCBI Taxonomy" id="118357"/>
    <lineage>
        <taxon>Eukaryota</taxon>
        <taxon>Viridiplantae</taxon>
        <taxon>Streptophyta</taxon>
        <taxon>Embryophyta</taxon>
        <taxon>Tracheophyta</taxon>
        <taxon>Spermatophyta</taxon>
        <taxon>Magnoliopsida</taxon>
        <taxon>eudicotyledons</taxon>
        <taxon>Gunneridae</taxon>
        <taxon>Pentapetalae</taxon>
        <taxon>asterids</taxon>
        <taxon>Ericales</taxon>
        <taxon>Ericaceae</taxon>
        <taxon>Ericoideae</taxon>
        <taxon>Rhodoreae</taxon>
        <taxon>Rhododendron</taxon>
    </lineage>
</organism>
<protein>
    <submittedName>
        <fullName evidence="6">Uncharacterized protein</fullName>
    </submittedName>
</protein>
<evidence type="ECO:0000256" key="4">
    <source>
        <dbReference type="ARBA" id="ARBA00022777"/>
    </source>
</evidence>
<keyword evidence="3" id="KW-0547">Nucleotide-binding</keyword>
<evidence type="ECO:0000313" key="7">
    <source>
        <dbReference type="Proteomes" id="UP000626092"/>
    </source>
</evidence>
<reference evidence="6" key="1">
    <citation type="submission" date="2019-11" db="EMBL/GenBank/DDBJ databases">
        <authorList>
            <person name="Liu Y."/>
            <person name="Hou J."/>
            <person name="Li T.-Q."/>
            <person name="Guan C.-H."/>
            <person name="Wu X."/>
            <person name="Wu H.-Z."/>
            <person name="Ling F."/>
            <person name="Zhang R."/>
            <person name="Shi X.-G."/>
            <person name="Ren J.-P."/>
            <person name="Chen E.-F."/>
            <person name="Sun J.-M."/>
        </authorList>
    </citation>
    <scope>NUCLEOTIDE SEQUENCE</scope>
    <source>
        <strain evidence="6">Adult_tree_wgs_1</strain>
        <tissue evidence="6">Leaves</tissue>
    </source>
</reference>
<dbReference type="GO" id="GO:0004674">
    <property type="term" value="F:protein serine/threonine kinase activity"/>
    <property type="evidence" value="ECO:0007669"/>
    <property type="project" value="UniProtKB-KW"/>
</dbReference>
<dbReference type="EMBL" id="WJXA01000007">
    <property type="protein sequence ID" value="KAF7137819.1"/>
    <property type="molecule type" value="Genomic_DNA"/>
</dbReference>
<evidence type="ECO:0000313" key="6">
    <source>
        <dbReference type="EMBL" id="KAF7137819.1"/>
    </source>
</evidence>
<dbReference type="Proteomes" id="UP000626092">
    <property type="component" value="Unassembled WGS sequence"/>
</dbReference>
<evidence type="ECO:0000256" key="5">
    <source>
        <dbReference type="ARBA" id="ARBA00022840"/>
    </source>
</evidence>
<dbReference type="GO" id="GO:0005886">
    <property type="term" value="C:plasma membrane"/>
    <property type="evidence" value="ECO:0007669"/>
    <property type="project" value="TreeGrafter"/>
</dbReference>
<keyword evidence="2" id="KW-0808">Transferase</keyword>
<keyword evidence="4" id="KW-0418">Kinase</keyword>
<evidence type="ECO:0000256" key="3">
    <source>
        <dbReference type="ARBA" id="ARBA00022741"/>
    </source>
</evidence>
<keyword evidence="5" id="KW-0067">ATP-binding</keyword>
<evidence type="ECO:0000256" key="2">
    <source>
        <dbReference type="ARBA" id="ARBA00022679"/>
    </source>
</evidence>
<dbReference type="PANTHER" id="PTHR27002">
    <property type="entry name" value="RECEPTOR-LIKE SERINE/THREONINE-PROTEIN KINASE SD1-8"/>
    <property type="match status" value="1"/>
</dbReference>
<dbReference type="InterPro" id="IPR011009">
    <property type="entry name" value="Kinase-like_dom_sf"/>
</dbReference>